<evidence type="ECO:0000256" key="1">
    <source>
        <dbReference type="ARBA" id="ARBA00022729"/>
    </source>
</evidence>
<dbReference type="GO" id="GO:0004553">
    <property type="term" value="F:hydrolase activity, hydrolyzing O-glycosyl compounds"/>
    <property type="evidence" value="ECO:0007669"/>
    <property type="project" value="InterPro"/>
</dbReference>
<dbReference type="InterPro" id="IPR036908">
    <property type="entry name" value="RlpA-like_sf"/>
</dbReference>
<keyword evidence="4" id="KW-1185">Reference proteome</keyword>
<dbReference type="InterPro" id="IPR010611">
    <property type="entry name" value="3D_dom"/>
</dbReference>
<dbReference type="InterPro" id="IPR007137">
    <property type="entry name" value="DUF348"/>
</dbReference>
<gene>
    <name evidence="3" type="ORF">EDD71_1353</name>
</gene>
<dbReference type="Proteomes" id="UP000295325">
    <property type="component" value="Unassembled WGS sequence"/>
</dbReference>
<feature type="domain" description="G5" evidence="2">
    <location>
        <begin position="132"/>
        <end position="212"/>
    </location>
</feature>
<dbReference type="OrthoDB" id="9798935at2"/>
<dbReference type="GO" id="GO:0019867">
    <property type="term" value="C:outer membrane"/>
    <property type="evidence" value="ECO:0007669"/>
    <property type="project" value="InterPro"/>
</dbReference>
<dbReference type="InterPro" id="IPR011098">
    <property type="entry name" value="G5_dom"/>
</dbReference>
<dbReference type="Gene3D" id="2.20.230.10">
    <property type="entry name" value="Resuscitation-promoting factor rpfb"/>
    <property type="match status" value="1"/>
</dbReference>
<reference evidence="3 4" key="1">
    <citation type="submission" date="2019-03" db="EMBL/GenBank/DDBJ databases">
        <title>Genomic Encyclopedia of Type Strains, Phase IV (KMG-IV): sequencing the most valuable type-strain genomes for metagenomic binning, comparative biology and taxonomic classification.</title>
        <authorList>
            <person name="Goeker M."/>
        </authorList>
    </citation>
    <scope>NUCLEOTIDE SEQUENCE [LARGE SCALE GENOMIC DNA]</scope>
    <source>
        <strain evidence="3 4">DSM 24455</strain>
    </source>
</reference>
<dbReference type="EMBL" id="SOAZ01000035">
    <property type="protein sequence ID" value="TDT46099.1"/>
    <property type="molecule type" value="Genomic_DNA"/>
</dbReference>
<evidence type="ECO:0000259" key="2">
    <source>
        <dbReference type="PROSITE" id="PS51109"/>
    </source>
</evidence>
<dbReference type="PROSITE" id="PS51109">
    <property type="entry name" value="G5"/>
    <property type="match status" value="1"/>
</dbReference>
<dbReference type="PANTHER" id="PTHR39160:SF4">
    <property type="entry name" value="RESUSCITATION-PROMOTING FACTOR RPFB"/>
    <property type="match status" value="1"/>
</dbReference>
<organism evidence="3 4">
    <name type="scientific">Fonticella tunisiensis</name>
    <dbReference type="NCBI Taxonomy" id="1096341"/>
    <lineage>
        <taxon>Bacteria</taxon>
        <taxon>Bacillati</taxon>
        <taxon>Bacillota</taxon>
        <taxon>Clostridia</taxon>
        <taxon>Eubacteriales</taxon>
        <taxon>Clostridiaceae</taxon>
        <taxon>Fonticella</taxon>
    </lineage>
</organism>
<evidence type="ECO:0000313" key="3">
    <source>
        <dbReference type="EMBL" id="TDT46099.1"/>
    </source>
</evidence>
<keyword evidence="1" id="KW-0732">Signal</keyword>
<proteinExistence type="predicted"/>
<dbReference type="Pfam" id="PF06725">
    <property type="entry name" value="3D"/>
    <property type="match status" value="1"/>
</dbReference>
<dbReference type="SUPFAM" id="SSF50685">
    <property type="entry name" value="Barwin-like endoglucanases"/>
    <property type="match status" value="1"/>
</dbReference>
<sequence length="322" mass="35578">MFPMMAILAVTVVLVVLAIKRKTITVNVNGKQIRFTTYGSSVGEALKHENIIINAKDKVEPSLDSKLVENGTINIKRAVNVTVAVDEKELAIQSSEENVDKMLKAEGISLNSEDRVKPDKDEKLSDGMRIEITRIETKTVVEDVPVNFKEVVKTDPSLPNTKRQVIKEGKNGEKRVTSLVVYENGKEVSKKVVSETVIKEPVDRLIVQGTYPSMPVSRGGGIIPYRRMFKARATAYWAVNGVGKTYTASGRKAVRNPDGYSTIAVDPSIIPFGTRLFVEGYGFAIAAETGSGIKGDKIDVFFNTYEEARKWAVKYVNVYVLN</sequence>
<dbReference type="Pfam" id="PF03990">
    <property type="entry name" value="DUF348"/>
    <property type="match status" value="2"/>
</dbReference>
<dbReference type="Gene3D" id="2.40.40.10">
    <property type="entry name" value="RlpA-like domain"/>
    <property type="match status" value="1"/>
</dbReference>
<dbReference type="AlphaFoldDB" id="A0A4R7K5N3"/>
<name>A0A4R7K5N3_9CLOT</name>
<dbReference type="InterPro" id="IPR051933">
    <property type="entry name" value="Resuscitation_pf_RpfB"/>
</dbReference>
<evidence type="ECO:0000313" key="4">
    <source>
        <dbReference type="Proteomes" id="UP000295325"/>
    </source>
</evidence>
<dbReference type="Pfam" id="PF07501">
    <property type="entry name" value="G5"/>
    <property type="match status" value="1"/>
</dbReference>
<comment type="caution">
    <text evidence="3">The sequence shown here is derived from an EMBL/GenBank/DDBJ whole genome shotgun (WGS) entry which is preliminary data.</text>
</comment>
<dbReference type="PANTHER" id="PTHR39160">
    <property type="entry name" value="CELL WALL-BINDING PROTEIN YOCH"/>
    <property type="match status" value="1"/>
</dbReference>
<dbReference type="GO" id="GO:0009254">
    <property type="term" value="P:peptidoglycan turnover"/>
    <property type="evidence" value="ECO:0007669"/>
    <property type="project" value="InterPro"/>
</dbReference>
<accession>A0A4R7K5N3</accession>
<protein>
    <submittedName>
        <fullName evidence="3">Uncharacterized protein DUF348</fullName>
    </submittedName>
</protein>
<dbReference type="SMART" id="SM01208">
    <property type="entry name" value="G5"/>
    <property type="match status" value="1"/>
</dbReference>
<dbReference type="CDD" id="cd22786">
    <property type="entry name" value="DPBB_YuiC-like"/>
    <property type="match status" value="1"/>
</dbReference>